<feature type="region of interest" description="Disordered" evidence="1">
    <location>
        <begin position="1"/>
        <end position="73"/>
    </location>
</feature>
<dbReference type="EMBL" id="VIIS01000104">
    <property type="protein sequence ID" value="KAF0313197.1"/>
    <property type="molecule type" value="Genomic_DNA"/>
</dbReference>
<organism evidence="2 3">
    <name type="scientific">Amphibalanus amphitrite</name>
    <name type="common">Striped barnacle</name>
    <name type="synonym">Balanus amphitrite</name>
    <dbReference type="NCBI Taxonomy" id="1232801"/>
    <lineage>
        <taxon>Eukaryota</taxon>
        <taxon>Metazoa</taxon>
        <taxon>Ecdysozoa</taxon>
        <taxon>Arthropoda</taxon>
        <taxon>Crustacea</taxon>
        <taxon>Multicrustacea</taxon>
        <taxon>Cirripedia</taxon>
        <taxon>Thoracica</taxon>
        <taxon>Thoracicalcarea</taxon>
        <taxon>Balanomorpha</taxon>
        <taxon>Balanoidea</taxon>
        <taxon>Balanidae</taxon>
        <taxon>Amphibalaninae</taxon>
        <taxon>Amphibalanus</taxon>
    </lineage>
</organism>
<comment type="caution">
    <text evidence="2">The sequence shown here is derived from an EMBL/GenBank/DDBJ whole genome shotgun (WGS) entry which is preliminary data.</text>
</comment>
<dbReference type="Proteomes" id="UP000440578">
    <property type="component" value="Unassembled WGS sequence"/>
</dbReference>
<feature type="compositionally biased region" description="Low complexity" evidence="1">
    <location>
        <begin position="30"/>
        <end position="40"/>
    </location>
</feature>
<evidence type="ECO:0000313" key="2">
    <source>
        <dbReference type="EMBL" id="KAF0313197.1"/>
    </source>
</evidence>
<name>A0A6A4X1M2_AMPAM</name>
<dbReference type="OrthoDB" id="6159439at2759"/>
<gene>
    <name evidence="2" type="ORF">FJT64_016191</name>
</gene>
<evidence type="ECO:0000256" key="1">
    <source>
        <dbReference type="SAM" id="MobiDB-lite"/>
    </source>
</evidence>
<accession>A0A6A4X1M2</accession>
<evidence type="ECO:0000313" key="3">
    <source>
        <dbReference type="Proteomes" id="UP000440578"/>
    </source>
</evidence>
<sequence>MPVASGPGVPAPRPKLGFSIDSLVGEGADSARAGGQSASPGPAPASPEPRRKERSPPRERRDSQPAQVAEAPETAFDLAPDTDMLQQRLAHERALHERLLAHGLGGGPLGAFGPLAPLARLPLADPRYMKLAQLRGELALSRAGGGVPAGLPGLLSHPPAAPPAPSEMPLYPWLMSRHGRVFPGRYAPGESAGPWLVRDPAAL</sequence>
<protein>
    <submittedName>
        <fullName evidence="2">Uncharacterized protein</fullName>
    </submittedName>
</protein>
<feature type="compositionally biased region" description="Basic and acidic residues" evidence="1">
    <location>
        <begin position="48"/>
        <end position="63"/>
    </location>
</feature>
<proteinExistence type="predicted"/>
<reference evidence="2 3" key="1">
    <citation type="submission" date="2019-07" db="EMBL/GenBank/DDBJ databases">
        <title>Draft genome assembly of a fouling barnacle, Amphibalanus amphitrite (Darwin, 1854): The first reference genome for Thecostraca.</title>
        <authorList>
            <person name="Kim W."/>
        </authorList>
    </citation>
    <scope>NUCLEOTIDE SEQUENCE [LARGE SCALE GENOMIC DNA]</scope>
    <source>
        <strain evidence="2">SNU_AA5</strain>
        <tissue evidence="2">Soma without cirri and trophi</tissue>
    </source>
</reference>
<dbReference type="AlphaFoldDB" id="A0A6A4X1M2"/>
<keyword evidence="3" id="KW-1185">Reference proteome</keyword>